<sequence>MHTVTKRSPSYGSGVSRHFTDTTTWRAFIASSPARSTAVFSLFLFLLAGAFLTSRLLDATSVTKGDSSTLLFLLLTTAAANHGALLWLVPGLSHFPSALVPLIESCLAPSQFAKRPSS</sequence>
<protein>
    <submittedName>
        <fullName evidence="2">Uncharacterized protein</fullName>
    </submittedName>
</protein>
<proteinExistence type="predicted"/>
<comment type="caution">
    <text evidence="2">The sequence shown here is derived from an EMBL/GenBank/DDBJ whole genome shotgun (WGS) entry which is preliminary data.</text>
</comment>
<dbReference type="EMBL" id="PGOL01002084">
    <property type="protein sequence ID" value="PKI50715.1"/>
    <property type="molecule type" value="Genomic_DNA"/>
</dbReference>
<keyword evidence="1" id="KW-1133">Transmembrane helix</keyword>
<accession>A0A2I0J3A8</accession>
<gene>
    <name evidence="2" type="ORF">CRG98_028857</name>
</gene>
<keyword evidence="3" id="KW-1185">Reference proteome</keyword>
<keyword evidence="1" id="KW-0472">Membrane</keyword>
<reference evidence="2 3" key="1">
    <citation type="submission" date="2017-11" db="EMBL/GenBank/DDBJ databases">
        <title>De-novo sequencing of pomegranate (Punica granatum L.) genome.</title>
        <authorList>
            <person name="Akparov Z."/>
            <person name="Amiraslanov A."/>
            <person name="Hajiyeva S."/>
            <person name="Abbasov M."/>
            <person name="Kaur K."/>
            <person name="Hamwieh A."/>
            <person name="Solovyev V."/>
            <person name="Salamov A."/>
            <person name="Braich B."/>
            <person name="Kosarev P."/>
            <person name="Mahmoud A."/>
            <person name="Hajiyev E."/>
            <person name="Babayeva S."/>
            <person name="Izzatullayeva V."/>
            <person name="Mammadov A."/>
            <person name="Mammadov A."/>
            <person name="Sharifova S."/>
            <person name="Ojaghi J."/>
            <person name="Eynullazada K."/>
            <person name="Bayramov B."/>
            <person name="Abdulazimova A."/>
            <person name="Shahmuradov I."/>
        </authorList>
    </citation>
    <scope>NUCLEOTIDE SEQUENCE [LARGE SCALE GENOMIC DNA]</scope>
    <source>
        <strain evidence="3">cv. AG2017</strain>
        <tissue evidence="2">Leaf</tissue>
    </source>
</reference>
<feature type="transmembrane region" description="Helical" evidence="1">
    <location>
        <begin position="38"/>
        <end position="57"/>
    </location>
</feature>
<dbReference type="Proteomes" id="UP000233551">
    <property type="component" value="Unassembled WGS sequence"/>
</dbReference>
<keyword evidence="1" id="KW-0812">Transmembrane</keyword>
<evidence type="ECO:0000313" key="3">
    <source>
        <dbReference type="Proteomes" id="UP000233551"/>
    </source>
</evidence>
<dbReference type="AlphaFoldDB" id="A0A2I0J3A8"/>
<organism evidence="2 3">
    <name type="scientific">Punica granatum</name>
    <name type="common">Pomegranate</name>
    <dbReference type="NCBI Taxonomy" id="22663"/>
    <lineage>
        <taxon>Eukaryota</taxon>
        <taxon>Viridiplantae</taxon>
        <taxon>Streptophyta</taxon>
        <taxon>Embryophyta</taxon>
        <taxon>Tracheophyta</taxon>
        <taxon>Spermatophyta</taxon>
        <taxon>Magnoliopsida</taxon>
        <taxon>eudicotyledons</taxon>
        <taxon>Gunneridae</taxon>
        <taxon>Pentapetalae</taxon>
        <taxon>rosids</taxon>
        <taxon>malvids</taxon>
        <taxon>Myrtales</taxon>
        <taxon>Lythraceae</taxon>
        <taxon>Punica</taxon>
    </lineage>
</organism>
<feature type="transmembrane region" description="Helical" evidence="1">
    <location>
        <begin position="69"/>
        <end position="89"/>
    </location>
</feature>
<evidence type="ECO:0000313" key="2">
    <source>
        <dbReference type="EMBL" id="PKI50715.1"/>
    </source>
</evidence>
<name>A0A2I0J3A8_PUNGR</name>
<evidence type="ECO:0000256" key="1">
    <source>
        <dbReference type="SAM" id="Phobius"/>
    </source>
</evidence>